<keyword evidence="4" id="KW-1003">Cell membrane</keyword>
<dbReference type="CDD" id="cd17546">
    <property type="entry name" value="REC_hyHK_CKI1_RcsC-like"/>
    <property type="match status" value="1"/>
</dbReference>
<organism evidence="15 16">
    <name type="scientific">Odoribacter laneus YIT 12061</name>
    <dbReference type="NCBI Taxonomy" id="742817"/>
    <lineage>
        <taxon>Bacteria</taxon>
        <taxon>Pseudomonadati</taxon>
        <taxon>Bacteroidota</taxon>
        <taxon>Bacteroidia</taxon>
        <taxon>Bacteroidales</taxon>
        <taxon>Odoribacteraceae</taxon>
        <taxon>Odoribacter</taxon>
    </lineage>
</organism>
<dbReference type="eggNOG" id="COG2205">
    <property type="taxonomic scope" value="Bacteria"/>
</dbReference>
<dbReference type="PANTHER" id="PTHR43047">
    <property type="entry name" value="TWO-COMPONENT HISTIDINE PROTEIN KINASE"/>
    <property type="match status" value="1"/>
</dbReference>
<dbReference type="Pfam" id="PF00512">
    <property type="entry name" value="HisKA"/>
    <property type="match status" value="1"/>
</dbReference>
<dbReference type="CDD" id="cd16922">
    <property type="entry name" value="HATPase_EvgS-ArcB-TorS-like"/>
    <property type="match status" value="1"/>
</dbReference>
<dbReference type="GeneID" id="98068947"/>
<evidence type="ECO:0000259" key="13">
    <source>
        <dbReference type="PROSITE" id="PS50109"/>
    </source>
</evidence>
<dbReference type="GO" id="GO:0000155">
    <property type="term" value="F:phosphorelay sensor kinase activity"/>
    <property type="evidence" value="ECO:0007669"/>
    <property type="project" value="InterPro"/>
</dbReference>
<dbReference type="AlphaFoldDB" id="H1DGI8"/>
<dbReference type="Gene3D" id="3.40.50.2300">
    <property type="match status" value="3"/>
</dbReference>
<dbReference type="EC" id="2.7.13.3" evidence="3"/>
<feature type="domain" description="Histidine kinase" evidence="13">
    <location>
        <begin position="678"/>
        <end position="889"/>
    </location>
</feature>
<sequence>MLKPVFSILFFWIVSTSLANTEPLLSENKLSRENFILILNSYSYENAWGTALTKQLQKEIKAIDPELIPRAVYARLDKQQSFLSSRLQMQGAFTKGRISPKIIRPRILILVGEESWMLYRVMNLRGLWEKIPVILCGVHPRILSDYADFFKAEGLTDSGYISTPTSIKQLPVTGVMKADVSLKNLELLLHLYPQLQEIIYLTTGSFSDEFELEQLRTTARQAFPDLQISVYNSNKIHADTICQKINSLPTQRKVVLFNTIPAFLTSLSVPTFSLQDQDVSAEPVLGGYYPSIEQYAQQTTELFKQIYEGKKTDLLPFTYVENKKIHLNSQLLYQRGLYSSLNTMENAQLYNIPPPFLIRHQRPLLLGLLGLLIIGFLYRYYRRIQLYNLHIRESLNRYKTLYKEYDLIFKNMPVSMLVFDENGYLLQYNFSPKLQCIFPVLHSSSEQLLTLNLFDHIRESFLRTKIRNKEIVNSLIVLHPPTDLAATTLQKKKYYFRFLVRYLPGENAGSNQTLIVLIDNQEIYEGKSIRRKLTQALDFAMNKVSIGVANYDLRKQKCHFTSNWLKNLDLDAVPDTLTDAYRNLSAPDQRSLIDFLQDTRPDRPLHYRKEFSVLHRDGRLHWLSYQIGITGYQQETGGFIFTEISQNIDRAKAMEEELYNAMLKAQRSEKLKNAFIANMGHEIRTPLNAIVGFSNLLNETDDLEKRQEMVHQIEENNEILLRLIHDIIDLSKIESGTMDFTFSPTDLTDLFNDMAILAKMKTSPENIKINCEFPEEHYCILTDKVRLKQVLTNFIGNAVKFTSQGSITLGYRLQANELYGYVSDTGIGISPEKQKKIFERFFRENKNYKGFGLGLSISQSIIEGLQGEIGVESKVGLGAKFWFRLPIQEVSLTAQAQTETPAKQSNSLKEKQSILVVEDNESNFLLLQFILQSRYYLIHAWDGEEAIELFHSHPPDLILMDIKMPKKNGYEVTREIRKFSSTVPIIATTAYALSKDEEKVLVHGFDGYLAKPLQKQALLDTLNYWLTRSAG</sequence>
<dbReference type="PATRIC" id="fig|742817.3.peg.1458"/>
<evidence type="ECO:0000256" key="1">
    <source>
        <dbReference type="ARBA" id="ARBA00000085"/>
    </source>
</evidence>
<dbReference type="InterPro" id="IPR001789">
    <property type="entry name" value="Sig_transdc_resp-reg_receiver"/>
</dbReference>
<keyword evidence="8" id="KW-0418">Kinase</keyword>
<dbReference type="InterPro" id="IPR036097">
    <property type="entry name" value="HisK_dim/P_sf"/>
</dbReference>
<evidence type="ECO:0000256" key="12">
    <source>
        <dbReference type="PROSITE-ProRule" id="PRU00169"/>
    </source>
</evidence>
<keyword evidence="7" id="KW-0547">Nucleotide-binding</keyword>
<dbReference type="HOGENOM" id="CLU_000445_38_0_10"/>
<dbReference type="Pfam" id="PF00072">
    <property type="entry name" value="Response_reg"/>
    <property type="match status" value="1"/>
</dbReference>
<evidence type="ECO:0000256" key="9">
    <source>
        <dbReference type="ARBA" id="ARBA00022840"/>
    </source>
</evidence>
<evidence type="ECO:0000256" key="3">
    <source>
        <dbReference type="ARBA" id="ARBA00012438"/>
    </source>
</evidence>
<dbReference type="GO" id="GO:0005524">
    <property type="term" value="F:ATP binding"/>
    <property type="evidence" value="ECO:0007669"/>
    <property type="project" value="UniProtKB-KW"/>
</dbReference>
<dbReference type="SUPFAM" id="SSF52172">
    <property type="entry name" value="CheY-like"/>
    <property type="match status" value="1"/>
</dbReference>
<dbReference type="Gene3D" id="1.10.287.130">
    <property type="match status" value="1"/>
</dbReference>
<evidence type="ECO:0000256" key="10">
    <source>
        <dbReference type="ARBA" id="ARBA00023012"/>
    </source>
</evidence>
<dbReference type="InterPro" id="IPR003594">
    <property type="entry name" value="HATPase_dom"/>
</dbReference>
<keyword evidence="11" id="KW-0472">Membrane</keyword>
<dbReference type="Proteomes" id="UP000004892">
    <property type="component" value="Unassembled WGS sequence"/>
</dbReference>
<dbReference type="FunFam" id="3.30.565.10:FF:000023">
    <property type="entry name" value="PAS domain-containing sensor histidine kinase"/>
    <property type="match status" value="1"/>
</dbReference>
<evidence type="ECO:0000256" key="8">
    <source>
        <dbReference type="ARBA" id="ARBA00022777"/>
    </source>
</evidence>
<dbReference type="GO" id="GO:0005886">
    <property type="term" value="C:plasma membrane"/>
    <property type="evidence" value="ECO:0007669"/>
    <property type="project" value="UniProtKB-SubCell"/>
</dbReference>
<dbReference type="SUPFAM" id="SSF47384">
    <property type="entry name" value="Homodimeric domain of signal transducing histidine kinase"/>
    <property type="match status" value="1"/>
</dbReference>
<dbReference type="Gene3D" id="3.30.565.10">
    <property type="entry name" value="Histidine kinase-like ATPase, C-terminal domain"/>
    <property type="match status" value="1"/>
</dbReference>
<keyword evidence="9" id="KW-0067">ATP-binding</keyword>
<keyword evidence="10" id="KW-0902">Two-component regulatory system</keyword>
<dbReference type="PROSITE" id="PS50110">
    <property type="entry name" value="RESPONSE_REGULATORY"/>
    <property type="match status" value="1"/>
</dbReference>
<evidence type="ECO:0000256" key="2">
    <source>
        <dbReference type="ARBA" id="ARBA00004236"/>
    </source>
</evidence>
<dbReference type="PROSITE" id="PS50109">
    <property type="entry name" value="HIS_KIN"/>
    <property type="match status" value="1"/>
</dbReference>
<evidence type="ECO:0000256" key="6">
    <source>
        <dbReference type="ARBA" id="ARBA00022679"/>
    </source>
</evidence>
<dbReference type="EMBL" id="ADMC01000021">
    <property type="protein sequence ID" value="EHP47972.1"/>
    <property type="molecule type" value="Genomic_DNA"/>
</dbReference>
<name>H1DGI8_9BACT</name>
<dbReference type="Pfam" id="PF02518">
    <property type="entry name" value="HATPase_c"/>
    <property type="match status" value="1"/>
</dbReference>
<evidence type="ECO:0000313" key="15">
    <source>
        <dbReference type="EMBL" id="EHP47972.1"/>
    </source>
</evidence>
<dbReference type="CDD" id="cd00082">
    <property type="entry name" value="HisKA"/>
    <property type="match status" value="1"/>
</dbReference>
<comment type="catalytic activity">
    <reaction evidence="1">
        <text>ATP + protein L-histidine = ADP + protein N-phospho-L-histidine.</text>
        <dbReference type="EC" id="2.7.13.3"/>
    </reaction>
</comment>
<reference evidence="15 16" key="1">
    <citation type="submission" date="2012-01" db="EMBL/GenBank/DDBJ databases">
        <title>The Genome Sequence of Odoribacter laneus YIT 12061.</title>
        <authorList>
            <consortium name="The Broad Institute Genome Sequencing Platform"/>
            <person name="Earl A."/>
            <person name="Ward D."/>
            <person name="Feldgarden M."/>
            <person name="Gevers D."/>
            <person name="Morotomi M."/>
            <person name="Young S.K."/>
            <person name="Zeng Q."/>
            <person name="Gargeya S."/>
            <person name="Fitzgerald M."/>
            <person name="Haas B."/>
            <person name="Abouelleil A."/>
            <person name="Alvarado L."/>
            <person name="Arachchi H.M."/>
            <person name="Berlin A."/>
            <person name="Chapman S.B."/>
            <person name="Gearin G."/>
            <person name="Goldberg J."/>
            <person name="Griggs A."/>
            <person name="Gujja S."/>
            <person name="Hansen M."/>
            <person name="Heiman D."/>
            <person name="Howarth C."/>
            <person name="Larimer J."/>
            <person name="Lui A."/>
            <person name="MacDonald P.J.P."/>
            <person name="McCowen C."/>
            <person name="Montmayeur A."/>
            <person name="Murphy C."/>
            <person name="Neiman D."/>
            <person name="Pearson M."/>
            <person name="Priest M."/>
            <person name="Roberts A."/>
            <person name="Saif S."/>
            <person name="Shea T."/>
            <person name="Sisk P."/>
            <person name="Stolte C."/>
            <person name="Sykes S."/>
            <person name="Wortman J."/>
            <person name="Nusbaum C."/>
            <person name="Birren B."/>
        </authorList>
    </citation>
    <scope>NUCLEOTIDE SEQUENCE [LARGE SCALE GENOMIC DNA]</scope>
    <source>
        <strain evidence="15 16">YIT 12061</strain>
    </source>
</reference>
<dbReference type="SMART" id="SM00387">
    <property type="entry name" value="HATPase_c"/>
    <property type="match status" value="1"/>
</dbReference>
<keyword evidence="5 12" id="KW-0597">Phosphoprotein</keyword>
<dbReference type="PANTHER" id="PTHR43047:SF64">
    <property type="entry name" value="HISTIDINE KINASE CONTAINING CHEY-HOMOLOGOUS RECEIVER DOMAIN AND PAS DOMAIN-RELATED"/>
    <property type="match status" value="1"/>
</dbReference>
<dbReference type="SMART" id="SM00448">
    <property type="entry name" value="REC"/>
    <property type="match status" value="1"/>
</dbReference>
<keyword evidence="16" id="KW-1185">Reference proteome</keyword>
<comment type="subcellular location">
    <subcellularLocation>
        <location evidence="2">Cell membrane</location>
    </subcellularLocation>
</comment>
<gene>
    <name evidence="15" type="ORF">HMPREF9449_01374</name>
</gene>
<dbReference type="InterPro" id="IPR003661">
    <property type="entry name" value="HisK_dim/P_dom"/>
</dbReference>
<dbReference type="InterPro" id="IPR036890">
    <property type="entry name" value="HATPase_C_sf"/>
</dbReference>
<proteinExistence type="predicted"/>
<feature type="modified residue" description="4-aspartylphosphate" evidence="12">
    <location>
        <position position="961"/>
    </location>
</feature>
<evidence type="ECO:0000313" key="16">
    <source>
        <dbReference type="Proteomes" id="UP000004892"/>
    </source>
</evidence>
<dbReference type="SMART" id="SM00388">
    <property type="entry name" value="HisKA"/>
    <property type="match status" value="1"/>
</dbReference>
<dbReference type="eggNOG" id="COG3437">
    <property type="taxonomic scope" value="Bacteria"/>
</dbReference>
<comment type="caution">
    <text evidence="15">The sequence shown here is derived from an EMBL/GenBank/DDBJ whole genome shotgun (WGS) entry which is preliminary data.</text>
</comment>
<dbReference type="STRING" id="742817.HMPREF9449_01374"/>
<dbReference type="InterPro" id="IPR004358">
    <property type="entry name" value="Sig_transdc_His_kin-like_C"/>
</dbReference>
<dbReference type="RefSeq" id="WP_009136522.1">
    <property type="nucleotide sequence ID" value="NZ_JH594596.1"/>
</dbReference>
<dbReference type="InterPro" id="IPR005467">
    <property type="entry name" value="His_kinase_dom"/>
</dbReference>
<feature type="domain" description="Response regulatory" evidence="14">
    <location>
        <begin position="913"/>
        <end position="1026"/>
    </location>
</feature>
<evidence type="ECO:0000256" key="7">
    <source>
        <dbReference type="ARBA" id="ARBA00022741"/>
    </source>
</evidence>
<dbReference type="SUPFAM" id="SSF55874">
    <property type="entry name" value="ATPase domain of HSP90 chaperone/DNA topoisomerase II/histidine kinase"/>
    <property type="match status" value="1"/>
</dbReference>
<dbReference type="PRINTS" id="PR00344">
    <property type="entry name" value="BCTRLSENSOR"/>
</dbReference>
<evidence type="ECO:0000256" key="11">
    <source>
        <dbReference type="ARBA" id="ARBA00023136"/>
    </source>
</evidence>
<evidence type="ECO:0000256" key="5">
    <source>
        <dbReference type="ARBA" id="ARBA00022553"/>
    </source>
</evidence>
<keyword evidence="6" id="KW-0808">Transferase</keyword>
<evidence type="ECO:0000256" key="4">
    <source>
        <dbReference type="ARBA" id="ARBA00022475"/>
    </source>
</evidence>
<evidence type="ECO:0000259" key="14">
    <source>
        <dbReference type="PROSITE" id="PS50110"/>
    </source>
</evidence>
<accession>H1DGI8</accession>
<dbReference type="InterPro" id="IPR011006">
    <property type="entry name" value="CheY-like_superfamily"/>
</dbReference>
<protein>
    <recommendedName>
        <fullName evidence="3">histidine kinase</fullName>
        <ecNumber evidence="3">2.7.13.3</ecNumber>
    </recommendedName>
</protein>